<dbReference type="InterPro" id="IPR011024">
    <property type="entry name" value="G_crystallin-like"/>
</dbReference>
<feature type="signal peptide" evidence="1">
    <location>
        <begin position="1"/>
        <end position="26"/>
    </location>
</feature>
<dbReference type="KEGG" id="sqz:FQU76_09535"/>
<evidence type="ECO:0000313" key="2">
    <source>
        <dbReference type="EMBL" id="QDY76734.1"/>
    </source>
</evidence>
<proteinExistence type="predicted"/>
<sequence>MRRIAIAAAAAVALTAGLAATPSATATTAPAKTSAAAAAALVHFSGSNCPSNSLCLYRDTNFNGGGIAIQRGDSIGYLGDYGFNDQMSSWSNDSGTTCYWWVDAYKGGAIHDMRNGYRVNLPGNENDTASSVQC</sequence>
<accession>A0A5B8J8F9</accession>
<evidence type="ECO:0008006" key="4">
    <source>
        <dbReference type="Google" id="ProtNLM"/>
    </source>
</evidence>
<reference evidence="2 3" key="1">
    <citation type="submission" date="2019-07" db="EMBL/GenBank/DDBJ databases">
        <authorList>
            <person name="Zhu P."/>
        </authorList>
    </citation>
    <scope>NUCLEOTIDE SEQUENCE [LARGE SCALE GENOMIC DNA]</scope>
    <source>
        <strain evidence="2 3">SSL-25</strain>
    </source>
</reference>
<dbReference type="OrthoDB" id="4257180at2"/>
<dbReference type="AlphaFoldDB" id="A0A5B8J8F9"/>
<protein>
    <recommendedName>
        <fullName evidence="4">Peptidase inhibitor family I36 protein</fullName>
    </recommendedName>
</protein>
<name>A0A5B8J8F9_9ACTN</name>
<dbReference type="SUPFAM" id="SSF49695">
    <property type="entry name" value="gamma-Crystallin-like"/>
    <property type="match status" value="1"/>
</dbReference>
<evidence type="ECO:0000313" key="3">
    <source>
        <dbReference type="Proteomes" id="UP000320580"/>
    </source>
</evidence>
<gene>
    <name evidence="2" type="ORF">FQU76_09535</name>
</gene>
<evidence type="ECO:0000256" key="1">
    <source>
        <dbReference type="SAM" id="SignalP"/>
    </source>
</evidence>
<keyword evidence="1" id="KW-0732">Signal</keyword>
<dbReference type="Pfam" id="PF03995">
    <property type="entry name" value="Inhibitor_I36"/>
    <property type="match status" value="1"/>
</dbReference>
<dbReference type="Gene3D" id="2.60.20.10">
    <property type="entry name" value="Crystallins"/>
    <property type="match status" value="1"/>
</dbReference>
<organism evidence="2 3">
    <name type="scientific">Streptomyces qinzhouensis</name>
    <dbReference type="NCBI Taxonomy" id="2599401"/>
    <lineage>
        <taxon>Bacteria</taxon>
        <taxon>Bacillati</taxon>
        <taxon>Actinomycetota</taxon>
        <taxon>Actinomycetes</taxon>
        <taxon>Kitasatosporales</taxon>
        <taxon>Streptomycetaceae</taxon>
        <taxon>Streptomyces</taxon>
    </lineage>
</organism>
<dbReference type="RefSeq" id="WP_146480025.1">
    <property type="nucleotide sequence ID" value="NZ_CP042266.1"/>
</dbReference>
<dbReference type="Proteomes" id="UP000320580">
    <property type="component" value="Chromosome"/>
</dbReference>
<feature type="chain" id="PRO_5038819450" description="Peptidase inhibitor family I36 protein" evidence="1">
    <location>
        <begin position="27"/>
        <end position="134"/>
    </location>
</feature>
<keyword evidence="3" id="KW-1185">Reference proteome</keyword>
<dbReference type="EMBL" id="CP042266">
    <property type="protein sequence ID" value="QDY76734.1"/>
    <property type="molecule type" value="Genomic_DNA"/>
</dbReference>